<gene>
    <name evidence="6" type="ORF">BHF71_04100</name>
</gene>
<feature type="domain" description="AMP-binding enzyme C-terminal" evidence="5">
    <location>
        <begin position="472"/>
        <end position="546"/>
    </location>
</feature>
<evidence type="ECO:0000256" key="1">
    <source>
        <dbReference type="ARBA" id="ARBA00006432"/>
    </source>
</evidence>
<dbReference type="SUPFAM" id="SSF56801">
    <property type="entry name" value="Acetyl-CoA synthetase-like"/>
    <property type="match status" value="1"/>
</dbReference>
<keyword evidence="2 6" id="KW-0436">Ligase</keyword>
<dbReference type="CDD" id="cd05936">
    <property type="entry name" value="FC-FACS_FadD_like"/>
    <property type="match status" value="1"/>
</dbReference>
<dbReference type="InterPro" id="IPR020845">
    <property type="entry name" value="AMP-binding_CS"/>
</dbReference>
<dbReference type="Proteomes" id="UP000243739">
    <property type="component" value="Unassembled WGS sequence"/>
</dbReference>
<dbReference type="Gene3D" id="2.30.38.10">
    <property type="entry name" value="Luciferase, Domain 3"/>
    <property type="match status" value="1"/>
</dbReference>
<dbReference type="Pfam" id="PF00501">
    <property type="entry name" value="AMP-binding"/>
    <property type="match status" value="1"/>
</dbReference>
<dbReference type="InterPro" id="IPR050237">
    <property type="entry name" value="ATP-dep_AMP-bd_enzyme"/>
</dbReference>
<dbReference type="PANTHER" id="PTHR43767">
    <property type="entry name" value="LONG-CHAIN-FATTY-ACID--COA LIGASE"/>
    <property type="match status" value="1"/>
</dbReference>
<sequence length="563" mass="63455">MSEGVEKKIWLSSYPKEVPHSIDYPIVSLAQLLIDTATEFPENDAIFFMGKRIKYKSLLEQTYQFAHALKSMGVKKGDRVAIMLPNSPQAVISYYGTLMIGATVVQTNPLYTERELEHQMVDSGAETIITLDLLYPKVAKVKPLSSLKNIIVTSIKDYLPFPKNILYPLSLIKDKQYIKIPKTEGVFKYSSLLKIQPKTSIQVEVDPREDIALLQYTGGTTGLSKGVILTHYNLVTNAVQASYWMYRSEKGKERFLGVLPLFHVFGMTIVMNLSIYRAASMILVPRFKVEDVLELIQKERPTFFPGAPTMYIALINHPEIDEYDLSSLEACISGSAPLPLEVQEKFEKITGARIVEGYGLTEASPVTHCNPIWDKRKNGSIGLPWPDTLAKVVDPATGEEIEQGQIGELVVKSPTVMKGYWNRPEETNEVLQDGWLLTGDMATVDDEGYFYIVDRKKDMIIAGGYNIYPRDVEEVLFEHPAVQEAVVVGIPDPYRGETVKAFIVLKEGIEVTEKELDDFCRTHLAAYKVPRLYEFRTELPKTLVGKVLRRALLEEEKEKGKVG</sequence>
<dbReference type="OrthoDB" id="9803968at2"/>
<dbReference type="STRING" id="337097.BHF71_04100"/>
<dbReference type="Pfam" id="PF13193">
    <property type="entry name" value="AMP-binding_C"/>
    <property type="match status" value="1"/>
</dbReference>
<evidence type="ECO:0000256" key="3">
    <source>
        <dbReference type="SAM" id="Phobius"/>
    </source>
</evidence>
<feature type="transmembrane region" description="Helical" evidence="3">
    <location>
        <begin position="255"/>
        <end position="276"/>
    </location>
</feature>
<dbReference type="FunFam" id="3.40.50.12780:FF:000003">
    <property type="entry name" value="Long-chain-fatty-acid--CoA ligase FadD"/>
    <property type="match status" value="1"/>
</dbReference>
<dbReference type="PROSITE" id="PS00455">
    <property type="entry name" value="AMP_BINDING"/>
    <property type="match status" value="1"/>
</dbReference>
<protein>
    <submittedName>
        <fullName evidence="6">Long-chain fatty acid--CoA ligase</fullName>
    </submittedName>
</protein>
<dbReference type="EMBL" id="MIJF01000078">
    <property type="protein sequence ID" value="OEF96917.1"/>
    <property type="molecule type" value="Genomic_DNA"/>
</dbReference>
<keyword evidence="3" id="KW-1133">Transmembrane helix</keyword>
<dbReference type="Gene3D" id="3.30.300.30">
    <property type="match status" value="1"/>
</dbReference>
<feature type="domain" description="AMP-dependent synthetase/ligase" evidence="4">
    <location>
        <begin position="36"/>
        <end position="421"/>
    </location>
</feature>
<comment type="caution">
    <text evidence="6">The sequence shown here is derived from an EMBL/GenBank/DDBJ whole genome shotgun (WGS) entry which is preliminary data.</text>
</comment>
<reference evidence="6 7" key="1">
    <citation type="submission" date="2016-09" db="EMBL/GenBank/DDBJ databases">
        <title>Draft genome sequence for the type strain of Vulcanibacillus modesticaldus BR, a strictly anaerobic, moderately thermophilic, and nitrate-reducing bacterium from deep sea-hydrothermal vents of the Mid-Atlantic Ridge.</title>
        <authorList>
            <person name="Abin C.A."/>
            <person name="Hollibaugh J.T."/>
        </authorList>
    </citation>
    <scope>NUCLEOTIDE SEQUENCE [LARGE SCALE GENOMIC DNA]</scope>
    <source>
        <strain evidence="6 7">BR</strain>
    </source>
</reference>
<evidence type="ECO:0000259" key="5">
    <source>
        <dbReference type="Pfam" id="PF13193"/>
    </source>
</evidence>
<name>A0A1D2YSC2_9BACI</name>
<evidence type="ECO:0000259" key="4">
    <source>
        <dbReference type="Pfam" id="PF00501"/>
    </source>
</evidence>
<keyword evidence="3" id="KW-0812">Transmembrane</keyword>
<accession>A0A1D2YSC2</accession>
<dbReference type="InterPro" id="IPR025110">
    <property type="entry name" value="AMP-bd_C"/>
</dbReference>
<dbReference type="Gene3D" id="3.40.50.980">
    <property type="match status" value="2"/>
</dbReference>
<dbReference type="PANTHER" id="PTHR43767:SF9">
    <property type="entry name" value="LONG-CHAIN-FATTY-ACID--COA LIGASE"/>
    <property type="match status" value="1"/>
</dbReference>
<dbReference type="AlphaFoldDB" id="A0A1D2YSC2"/>
<keyword evidence="3" id="KW-0472">Membrane</keyword>
<organism evidence="6 7">
    <name type="scientific">Vulcanibacillus modesticaldus</name>
    <dbReference type="NCBI Taxonomy" id="337097"/>
    <lineage>
        <taxon>Bacteria</taxon>
        <taxon>Bacillati</taxon>
        <taxon>Bacillota</taxon>
        <taxon>Bacilli</taxon>
        <taxon>Bacillales</taxon>
        <taxon>Bacillaceae</taxon>
        <taxon>Vulcanibacillus</taxon>
    </lineage>
</organism>
<comment type="similarity">
    <text evidence="1">Belongs to the ATP-dependent AMP-binding enzyme family.</text>
</comment>
<evidence type="ECO:0000313" key="6">
    <source>
        <dbReference type="EMBL" id="OEF96917.1"/>
    </source>
</evidence>
<keyword evidence="7" id="KW-1185">Reference proteome</keyword>
<dbReference type="RefSeq" id="WP_069657550.1">
    <property type="nucleotide sequence ID" value="NZ_MIJF01000078.1"/>
</dbReference>
<dbReference type="InterPro" id="IPR045851">
    <property type="entry name" value="AMP-bd_C_sf"/>
</dbReference>
<evidence type="ECO:0000256" key="2">
    <source>
        <dbReference type="ARBA" id="ARBA00022598"/>
    </source>
</evidence>
<dbReference type="GO" id="GO:0016877">
    <property type="term" value="F:ligase activity, forming carbon-sulfur bonds"/>
    <property type="evidence" value="ECO:0007669"/>
    <property type="project" value="UniProtKB-ARBA"/>
</dbReference>
<dbReference type="NCBIfam" id="NF004837">
    <property type="entry name" value="PRK06187.1"/>
    <property type="match status" value="1"/>
</dbReference>
<proteinExistence type="inferred from homology"/>
<evidence type="ECO:0000313" key="7">
    <source>
        <dbReference type="Proteomes" id="UP000243739"/>
    </source>
</evidence>
<dbReference type="FunFam" id="3.30.300.30:FF:000008">
    <property type="entry name" value="2,3-dihydroxybenzoate-AMP ligase"/>
    <property type="match status" value="1"/>
</dbReference>
<dbReference type="InterPro" id="IPR000873">
    <property type="entry name" value="AMP-dep_synth/lig_dom"/>
</dbReference>